<organism evidence="1 2">
    <name type="scientific">Halorussus gelatinilyticus</name>
    <dbReference type="NCBI Taxonomy" id="2937524"/>
    <lineage>
        <taxon>Archaea</taxon>
        <taxon>Methanobacteriati</taxon>
        <taxon>Methanobacteriota</taxon>
        <taxon>Stenosarchaea group</taxon>
        <taxon>Halobacteria</taxon>
        <taxon>Halobacteriales</taxon>
        <taxon>Haladaptataceae</taxon>
        <taxon>Halorussus</taxon>
    </lineage>
</organism>
<dbReference type="EMBL" id="CP096658">
    <property type="protein sequence ID" value="UPW02253.1"/>
    <property type="molecule type" value="Genomic_DNA"/>
</dbReference>
<keyword evidence="2" id="KW-1185">Reference proteome</keyword>
<name>A0A8U0IM69_9EURY</name>
<evidence type="ECO:0000313" key="1">
    <source>
        <dbReference type="EMBL" id="UPW02253.1"/>
    </source>
</evidence>
<dbReference type="Proteomes" id="UP000830434">
    <property type="component" value="Chromosome"/>
</dbReference>
<reference evidence="1" key="1">
    <citation type="submission" date="2022-04" db="EMBL/GenBank/DDBJ databases">
        <title>Diverse halophilic archaea isolated from saline environments.</title>
        <authorList>
            <person name="Cui H.-L."/>
        </authorList>
    </citation>
    <scope>NUCLEOTIDE SEQUENCE</scope>
    <source>
        <strain evidence="1">XZYJT40</strain>
    </source>
</reference>
<dbReference type="RefSeq" id="WP_248656637.1">
    <property type="nucleotide sequence ID" value="NZ_CP096658.1"/>
</dbReference>
<evidence type="ECO:0000313" key="2">
    <source>
        <dbReference type="Proteomes" id="UP000830434"/>
    </source>
</evidence>
<dbReference type="AlphaFoldDB" id="A0A8U0IM69"/>
<proteinExistence type="predicted"/>
<protein>
    <submittedName>
        <fullName evidence="1">Uncharacterized protein</fullName>
    </submittedName>
</protein>
<dbReference type="GeneID" id="72190032"/>
<accession>A0A8U0IM69</accession>
<gene>
    <name evidence="1" type="ORF">M0R88_09215</name>
</gene>
<sequence length="222" mass="24458">MRAGVLGIVRDDFEVVDSFSETVERDDRELERVLDVRRVFSLPGGDVAFEGRAAVERVVNRTTTELDYGEVRVEETPRTETRVTEVVGVPGEFVVAGSGRGTFAFDLVSRDTGADIDRAALDLSALLEAQRDAEPWKAGFRELDGACENGVLHGSDLLSDERLADLLDGAAFNQLGLDCTYDDRSLKMTAAESGYVEVYRPSDFETAEFLQYLRDAVVPHAE</sequence>
<dbReference type="KEGG" id="haxz:M0R88_09215"/>